<feature type="non-terminal residue" evidence="5">
    <location>
        <position position="235"/>
    </location>
</feature>
<dbReference type="AlphaFoldDB" id="A0A382HCY5"/>
<gene>
    <name evidence="5" type="ORF">METZ01_LOCUS238000</name>
</gene>
<proteinExistence type="predicted"/>
<dbReference type="InterPro" id="IPR002509">
    <property type="entry name" value="NODB_dom"/>
</dbReference>
<organism evidence="5">
    <name type="scientific">marine metagenome</name>
    <dbReference type="NCBI Taxonomy" id="408172"/>
    <lineage>
        <taxon>unclassified sequences</taxon>
        <taxon>metagenomes</taxon>
        <taxon>ecological metagenomes</taxon>
    </lineage>
</organism>
<dbReference type="InterPro" id="IPR011330">
    <property type="entry name" value="Glyco_hydro/deAcase_b/a-brl"/>
</dbReference>
<dbReference type="Gene3D" id="3.20.20.370">
    <property type="entry name" value="Glycoside hydrolase/deacetylase"/>
    <property type="match status" value="1"/>
</dbReference>
<dbReference type="SUPFAM" id="SSF88713">
    <property type="entry name" value="Glycoside hydrolase/deacetylase"/>
    <property type="match status" value="1"/>
</dbReference>
<keyword evidence="2" id="KW-0732">Signal</keyword>
<evidence type="ECO:0000256" key="3">
    <source>
        <dbReference type="SAM" id="MobiDB-lite"/>
    </source>
</evidence>
<dbReference type="PANTHER" id="PTHR34216:SF3">
    <property type="entry name" value="POLY-BETA-1,6-N-ACETYL-D-GLUCOSAMINE N-DEACETYLASE"/>
    <property type="match status" value="1"/>
</dbReference>
<dbReference type="PROSITE" id="PS51677">
    <property type="entry name" value="NODB"/>
    <property type="match status" value="1"/>
</dbReference>
<dbReference type="GO" id="GO:0016810">
    <property type="term" value="F:hydrolase activity, acting on carbon-nitrogen (but not peptide) bonds"/>
    <property type="evidence" value="ECO:0007669"/>
    <property type="project" value="InterPro"/>
</dbReference>
<evidence type="ECO:0000256" key="2">
    <source>
        <dbReference type="ARBA" id="ARBA00022729"/>
    </source>
</evidence>
<evidence type="ECO:0000313" key="5">
    <source>
        <dbReference type="EMBL" id="SVB85146.1"/>
    </source>
</evidence>
<feature type="domain" description="NodB homology" evidence="4">
    <location>
        <begin position="55"/>
        <end position="235"/>
    </location>
</feature>
<reference evidence="5" key="1">
    <citation type="submission" date="2018-05" db="EMBL/GenBank/DDBJ databases">
        <authorList>
            <person name="Lanie J.A."/>
            <person name="Ng W.-L."/>
            <person name="Kazmierczak K.M."/>
            <person name="Andrzejewski T.M."/>
            <person name="Davidsen T.M."/>
            <person name="Wayne K.J."/>
            <person name="Tettelin H."/>
            <person name="Glass J.I."/>
            <person name="Rusch D."/>
            <person name="Podicherti R."/>
            <person name="Tsui H.-C.T."/>
            <person name="Winkler M.E."/>
        </authorList>
    </citation>
    <scope>NUCLEOTIDE SEQUENCE</scope>
</reference>
<comment type="subcellular location">
    <subcellularLocation>
        <location evidence="1">Secreted</location>
    </subcellularLocation>
</comment>
<name>A0A382HCY5_9ZZZZ</name>
<dbReference type="CDD" id="cd10918">
    <property type="entry name" value="CE4_NodB_like_5s_6s"/>
    <property type="match status" value="1"/>
</dbReference>
<dbReference type="GO" id="GO:0005576">
    <property type="term" value="C:extracellular region"/>
    <property type="evidence" value="ECO:0007669"/>
    <property type="project" value="UniProtKB-SubCell"/>
</dbReference>
<evidence type="ECO:0000259" key="4">
    <source>
        <dbReference type="PROSITE" id="PS51677"/>
    </source>
</evidence>
<protein>
    <recommendedName>
        <fullName evidence="4">NodB homology domain-containing protein</fullName>
    </recommendedName>
</protein>
<dbReference type="Pfam" id="PF01522">
    <property type="entry name" value="Polysacc_deac_1"/>
    <property type="match status" value="1"/>
</dbReference>
<accession>A0A382HCY5</accession>
<dbReference type="GO" id="GO:0005975">
    <property type="term" value="P:carbohydrate metabolic process"/>
    <property type="evidence" value="ECO:0007669"/>
    <property type="project" value="InterPro"/>
</dbReference>
<dbReference type="PANTHER" id="PTHR34216">
    <property type="match status" value="1"/>
</dbReference>
<sequence>MTSIPITMCHGINPDGEYPLTMEHLDQLVQIARELGFNSIDYNQLDDWRQGGNLPERPIMFDFDHPAKSMCYEVCEILARYGYSGNLFVNTGWMDPDAEGYGETTATWQELRELLDLGWHIGAHTVTHPNLSALVAEDPQGEKLQWELETCDATIKQHLGVQPRDFAFTGTSWSSVAEEKVMARYRFGRLWIVGAHYQADGEQVRYADLVGVTAEDEADGGPPQAARYITRDSNP</sequence>
<feature type="region of interest" description="Disordered" evidence="3">
    <location>
        <begin position="215"/>
        <end position="235"/>
    </location>
</feature>
<dbReference type="InterPro" id="IPR051398">
    <property type="entry name" value="Polysacch_Deacetylase"/>
</dbReference>
<dbReference type="EMBL" id="UINC01060539">
    <property type="protein sequence ID" value="SVB85146.1"/>
    <property type="molecule type" value="Genomic_DNA"/>
</dbReference>
<evidence type="ECO:0000256" key="1">
    <source>
        <dbReference type="ARBA" id="ARBA00004613"/>
    </source>
</evidence>